<protein>
    <recommendedName>
        <fullName evidence="11">Elongation factor 4</fullName>
        <shortName evidence="11">EF-4</shortName>
        <ecNumber evidence="11">3.6.5.n1</ecNumber>
    </recommendedName>
    <alternativeName>
        <fullName evidence="11">Ribosomal back-translocase LepA</fullName>
    </alternativeName>
</protein>
<comment type="similarity">
    <text evidence="10">Belongs to the GTP-binding elongation factor family. LepA subfamily.</text>
</comment>
<keyword evidence="4 11" id="KW-0378">Hydrolase</keyword>
<dbReference type="Pfam" id="PF06421">
    <property type="entry name" value="LepA_C"/>
    <property type="match status" value="1"/>
</dbReference>
<dbReference type="CDD" id="cd16260">
    <property type="entry name" value="EF4_III"/>
    <property type="match status" value="1"/>
</dbReference>
<keyword evidence="13" id="KW-0251">Elongation factor</keyword>
<dbReference type="HAMAP" id="MF_00071">
    <property type="entry name" value="LepA"/>
    <property type="match status" value="1"/>
</dbReference>
<dbReference type="FunFam" id="3.40.50.300:FF:000078">
    <property type="entry name" value="Elongation factor 4"/>
    <property type="match status" value="1"/>
</dbReference>
<dbReference type="SUPFAM" id="SSF52540">
    <property type="entry name" value="P-loop containing nucleoside triphosphate hydrolases"/>
    <property type="match status" value="1"/>
</dbReference>
<evidence type="ECO:0000256" key="7">
    <source>
        <dbReference type="ARBA" id="ARBA00023136"/>
    </source>
</evidence>
<dbReference type="GO" id="GO:0045727">
    <property type="term" value="P:positive regulation of translation"/>
    <property type="evidence" value="ECO:0007669"/>
    <property type="project" value="UniProtKB-UniRule"/>
</dbReference>
<evidence type="ECO:0000256" key="2">
    <source>
        <dbReference type="ARBA" id="ARBA00022475"/>
    </source>
</evidence>
<feature type="binding site" evidence="11">
    <location>
        <begin position="14"/>
        <end position="19"/>
    </location>
    <ligand>
        <name>GTP</name>
        <dbReference type="ChEBI" id="CHEBI:37565"/>
    </ligand>
</feature>
<sequence length="595" mass="66869">MKHIRNFCIIAHIDHGKSTLADRLLEFTKTVSHRDMQAQLLDDMDLERERGITIKSHAIQMNYVYKGETYTLNLIDTPGHVDFSYEVSRSIAACEGALLLVDASQGTEAQTISNLYLAMNNNLVIIPVLNKIDLPGARPEEIKDEMEDLLGCERDDIIPASGKEGIGIEDILNAIVERIPAPAGNPQGELQALIFDSVFNSYRGIEVIFRVKNGSIRKGDKVKFMATGKEYFADEIGTLRLEKEPKEVVECGDVGYLISGIKVAREVKVGDTITHIEAPAKDAIQGFEEVKPMVFAGIYPVETSEFEDLREAMEKLQLNDAALVWEPETSAALGFGFRCGFLGMLHMEIVQERLEREFDMTVITTVPSVRFEVLTTKGETLVVSAPAEMPEPNNIDFIEEPFIKAQIISKAEYVGAIMGLCMEKRSILKNQVYLTADRVELQFEMPLAEVVFDFFDKLKTISRGYASLDYEFIGNQESDMVKLDIMLNGDKVDALSAIVHRSKSYEWGKKLCEKLRELLPRQQFEIAIQAAIGQKIIARETVKALRKDVLAKCYGGDISRKRKLLEKQKKGKKRMRQVGNVEIPQEAFMAVLKIN</sequence>
<dbReference type="EC" id="3.6.5.n1" evidence="11"/>
<organism evidence="13 14">
    <name type="scientific">Arsenicibacter rosenii</name>
    <dbReference type="NCBI Taxonomy" id="1750698"/>
    <lineage>
        <taxon>Bacteria</taxon>
        <taxon>Pseudomonadati</taxon>
        <taxon>Bacteroidota</taxon>
        <taxon>Cytophagia</taxon>
        <taxon>Cytophagales</taxon>
        <taxon>Spirosomataceae</taxon>
        <taxon>Arsenicibacter</taxon>
    </lineage>
</organism>
<dbReference type="SUPFAM" id="SSF54980">
    <property type="entry name" value="EF-G C-terminal domain-like"/>
    <property type="match status" value="2"/>
</dbReference>
<keyword evidence="6 11" id="KW-0342">GTP-binding</keyword>
<dbReference type="InterPro" id="IPR035647">
    <property type="entry name" value="EFG_III/V"/>
</dbReference>
<evidence type="ECO:0000313" key="14">
    <source>
        <dbReference type="Proteomes" id="UP000181790"/>
    </source>
</evidence>
<reference evidence="13 14" key="1">
    <citation type="submission" date="2016-10" db="EMBL/GenBank/DDBJ databases">
        <title>Arsenicibacter rosenii gen. nov., sp. nov., an efficient arsenic-methylating bacterium isolated from an arsenic-contaminated paddy soil.</title>
        <authorList>
            <person name="Huang K."/>
        </authorList>
    </citation>
    <scope>NUCLEOTIDE SEQUENCE [LARGE SCALE GENOMIC DNA]</scope>
    <source>
        <strain evidence="13 14">SM-1</strain>
    </source>
</reference>
<dbReference type="RefSeq" id="WP_071502354.1">
    <property type="nucleotide sequence ID" value="NZ_MORL01000003.1"/>
</dbReference>
<dbReference type="GO" id="GO:0005525">
    <property type="term" value="F:GTP binding"/>
    <property type="evidence" value="ECO:0007669"/>
    <property type="project" value="UniProtKB-UniRule"/>
</dbReference>
<feature type="domain" description="Tr-type G" evidence="12">
    <location>
        <begin position="2"/>
        <end position="183"/>
    </location>
</feature>
<dbReference type="PANTHER" id="PTHR43512">
    <property type="entry name" value="TRANSLATION FACTOR GUF1-RELATED"/>
    <property type="match status" value="1"/>
</dbReference>
<dbReference type="InterPro" id="IPR000640">
    <property type="entry name" value="EFG_V-like"/>
</dbReference>
<dbReference type="NCBIfam" id="TIGR01393">
    <property type="entry name" value="lepA"/>
    <property type="match status" value="1"/>
</dbReference>
<dbReference type="Gene3D" id="3.30.70.240">
    <property type="match status" value="1"/>
</dbReference>
<accession>A0A1S2VP49</accession>
<dbReference type="PRINTS" id="PR00315">
    <property type="entry name" value="ELONGATNFCT"/>
</dbReference>
<comment type="function">
    <text evidence="9 11">Required for accurate and efficient protein synthesis under certain stress conditions. May act as a fidelity factor of the translation reaction, by catalyzing a one-codon backward translocation of tRNAs on improperly translocated ribosomes. Back-translocation proceeds from a post-translocation (POST) complex to a pre-translocation (PRE) complex, thus giving elongation factor G a second chance to translocate the tRNAs correctly. Binds to ribosomes in a GTP-dependent manner.</text>
</comment>
<dbReference type="InterPro" id="IPR027417">
    <property type="entry name" value="P-loop_NTPase"/>
</dbReference>
<dbReference type="FunFam" id="2.40.30.10:FF:000015">
    <property type="entry name" value="Translation factor GUF1, mitochondrial"/>
    <property type="match status" value="1"/>
</dbReference>
<proteinExistence type="inferred from homology"/>
<evidence type="ECO:0000313" key="13">
    <source>
        <dbReference type="EMBL" id="OIN59558.1"/>
    </source>
</evidence>
<keyword evidence="7 11" id="KW-0472">Membrane</keyword>
<dbReference type="OrthoDB" id="9801591at2"/>
<dbReference type="AlphaFoldDB" id="A0A1S2VP49"/>
<dbReference type="InterPro" id="IPR000795">
    <property type="entry name" value="T_Tr_GTP-bd_dom"/>
</dbReference>
<evidence type="ECO:0000256" key="3">
    <source>
        <dbReference type="ARBA" id="ARBA00022741"/>
    </source>
</evidence>
<evidence type="ECO:0000256" key="4">
    <source>
        <dbReference type="ARBA" id="ARBA00022801"/>
    </source>
</evidence>
<evidence type="ECO:0000256" key="9">
    <source>
        <dbReference type="ARBA" id="ARBA00057626"/>
    </source>
</evidence>
<comment type="subcellular location">
    <subcellularLocation>
        <location evidence="11">Cell membrane</location>
        <topology evidence="11">Peripheral membrane protein</topology>
        <orientation evidence="11">Cytoplasmic side</orientation>
    </subcellularLocation>
</comment>
<dbReference type="InterPro" id="IPR009000">
    <property type="entry name" value="Transl_B-barrel_sf"/>
</dbReference>
<evidence type="ECO:0000256" key="6">
    <source>
        <dbReference type="ARBA" id="ARBA00023134"/>
    </source>
</evidence>
<dbReference type="EMBL" id="MORL01000003">
    <property type="protein sequence ID" value="OIN59558.1"/>
    <property type="molecule type" value="Genomic_DNA"/>
</dbReference>
<comment type="catalytic activity">
    <reaction evidence="8 11">
        <text>GTP + H2O = GDP + phosphate + H(+)</text>
        <dbReference type="Rhea" id="RHEA:19669"/>
        <dbReference type="ChEBI" id="CHEBI:15377"/>
        <dbReference type="ChEBI" id="CHEBI:15378"/>
        <dbReference type="ChEBI" id="CHEBI:37565"/>
        <dbReference type="ChEBI" id="CHEBI:43474"/>
        <dbReference type="ChEBI" id="CHEBI:58189"/>
        <dbReference type="EC" id="3.6.5.n1"/>
    </reaction>
</comment>
<dbReference type="Pfam" id="PF00679">
    <property type="entry name" value="EFG_C"/>
    <property type="match status" value="1"/>
</dbReference>
<dbReference type="Pfam" id="PF00009">
    <property type="entry name" value="GTP_EFTU"/>
    <property type="match status" value="1"/>
</dbReference>
<dbReference type="PROSITE" id="PS51722">
    <property type="entry name" value="G_TR_2"/>
    <property type="match status" value="1"/>
</dbReference>
<dbReference type="Gene3D" id="2.40.30.10">
    <property type="entry name" value="Translation factors"/>
    <property type="match status" value="1"/>
</dbReference>
<dbReference type="InterPro" id="IPR006297">
    <property type="entry name" value="EF-4"/>
</dbReference>
<dbReference type="InterPro" id="IPR005225">
    <property type="entry name" value="Small_GTP-bd"/>
</dbReference>
<name>A0A1S2VP49_9BACT</name>
<dbReference type="NCBIfam" id="TIGR00231">
    <property type="entry name" value="small_GTP"/>
    <property type="match status" value="1"/>
</dbReference>
<dbReference type="GO" id="GO:0043022">
    <property type="term" value="F:ribosome binding"/>
    <property type="evidence" value="ECO:0007669"/>
    <property type="project" value="UniProtKB-UniRule"/>
</dbReference>
<dbReference type="GO" id="GO:0003746">
    <property type="term" value="F:translation elongation factor activity"/>
    <property type="evidence" value="ECO:0007669"/>
    <property type="project" value="UniProtKB-UniRule"/>
</dbReference>
<dbReference type="PANTHER" id="PTHR43512:SF4">
    <property type="entry name" value="TRANSLATION FACTOR GUF1 HOMOLOG, CHLOROPLASTIC"/>
    <property type="match status" value="1"/>
</dbReference>
<dbReference type="InterPro" id="IPR035654">
    <property type="entry name" value="LepA_IV"/>
</dbReference>
<keyword evidence="14" id="KW-1185">Reference proteome</keyword>
<evidence type="ECO:0000256" key="10">
    <source>
        <dbReference type="ARBA" id="ARBA00061052"/>
    </source>
</evidence>
<evidence type="ECO:0000256" key="8">
    <source>
        <dbReference type="ARBA" id="ARBA00050293"/>
    </source>
</evidence>
<dbReference type="InterPro" id="IPR004161">
    <property type="entry name" value="EFTu-like_2"/>
</dbReference>
<feature type="binding site" evidence="11">
    <location>
        <begin position="130"/>
        <end position="133"/>
    </location>
    <ligand>
        <name>GTP</name>
        <dbReference type="ChEBI" id="CHEBI:37565"/>
    </ligand>
</feature>
<dbReference type="Pfam" id="PF03144">
    <property type="entry name" value="GTP_EFTU_D2"/>
    <property type="match status" value="1"/>
</dbReference>
<keyword evidence="5 11" id="KW-0648">Protein biosynthesis</keyword>
<evidence type="ECO:0000256" key="5">
    <source>
        <dbReference type="ARBA" id="ARBA00022917"/>
    </source>
</evidence>
<dbReference type="InterPro" id="IPR038363">
    <property type="entry name" value="LepA_C_sf"/>
</dbReference>
<comment type="caution">
    <text evidence="13">The sequence shown here is derived from an EMBL/GenBank/DDBJ whole genome shotgun (WGS) entry which is preliminary data.</text>
</comment>
<dbReference type="FunFam" id="3.30.70.2570:FF:000001">
    <property type="entry name" value="Translation factor GUF1, mitochondrial"/>
    <property type="match status" value="1"/>
</dbReference>
<keyword evidence="2 11" id="KW-1003">Cell membrane</keyword>
<gene>
    <name evidence="11" type="primary">lepA</name>
    <name evidence="13" type="ORF">BLX24_06690</name>
</gene>
<dbReference type="GO" id="GO:0005886">
    <property type="term" value="C:plasma membrane"/>
    <property type="evidence" value="ECO:0007669"/>
    <property type="project" value="UniProtKB-SubCell"/>
</dbReference>
<comment type="similarity">
    <text evidence="1 11">Belongs to the TRAFAC class translation factor GTPase superfamily. Classic translation factor GTPase family. LepA subfamily.</text>
</comment>
<dbReference type="Gene3D" id="3.40.50.300">
    <property type="entry name" value="P-loop containing nucleotide triphosphate hydrolases"/>
    <property type="match status" value="1"/>
</dbReference>
<dbReference type="InterPro" id="IPR013842">
    <property type="entry name" value="LepA_CTD"/>
</dbReference>
<dbReference type="FunFam" id="3.30.70.240:FF:000007">
    <property type="entry name" value="Translation factor GUF1, mitochondrial"/>
    <property type="match status" value="1"/>
</dbReference>
<evidence type="ECO:0000256" key="1">
    <source>
        <dbReference type="ARBA" id="ARBA00005454"/>
    </source>
</evidence>
<dbReference type="Gene3D" id="3.30.70.2570">
    <property type="entry name" value="Elongation factor 4, C-terminal domain"/>
    <property type="match status" value="1"/>
</dbReference>
<dbReference type="Gene3D" id="3.30.70.870">
    <property type="entry name" value="Elongation Factor G (Translational Gtpase), domain 3"/>
    <property type="match status" value="1"/>
</dbReference>
<dbReference type="Proteomes" id="UP000181790">
    <property type="component" value="Unassembled WGS sequence"/>
</dbReference>
<keyword evidence="3 11" id="KW-0547">Nucleotide-binding</keyword>
<dbReference type="FunFam" id="3.30.70.870:FF:000004">
    <property type="entry name" value="Translation factor GUF1, mitochondrial"/>
    <property type="match status" value="1"/>
</dbReference>
<dbReference type="GO" id="GO:0003924">
    <property type="term" value="F:GTPase activity"/>
    <property type="evidence" value="ECO:0007669"/>
    <property type="project" value="UniProtKB-UniRule"/>
</dbReference>
<dbReference type="SUPFAM" id="SSF50447">
    <property type="entry name" value="Translation proteins"/>
    <property type="match status" value="1"/>
</dbReference>
<evidence type="ECO:0000256" key="11">
    <source>
        <dbReference type="HAMAP-Rule" id="MF_00071"/>
    </source>
</evidence>
<dbReference type="CDD" id="cd01890">
    <property type="entry name" value="LepA"/>
    <property type="match status" value="1"/>
</dbReference>
<dbReference type="CDD" id="cd03709">
    <property type="entry name" value="lepA_C"/>
    <property type="match status" value="1"/>
</dbReference>
<evidence type="ECO:0000259" key="12">
    <source>
        <dbReference type="PROSITE" id="PS51722"/>
    </source>
</evidence>
<dbReference type="CDD" id="cd03699">
    <property type="entry name" value="EF4_II"/>
    <property type="match status" value="1"/>
</dbReference>